<accession>A0AA37W2N2</accession>
<comment type="caution">
    <text evidence="3">The sequence shown here is derived from an EMBL/GenBank/DDBJ whole genome shotgun (WGS) entry which is preliminary data.</text>
</comment>
<evidence type="ECO:0000313" key="3">
    <source>
        <dbReference type="EMBL" id="GLQ02957.1"/>
    </source>
</evidence>
<keyword evidence="4" id="KW-1185">Reference proteome</keyword>
<keyword evidence="1" id="KW-0175">Coiled coil</keyword>
<keyword evidence="2" id="KW-0732">Signal</keyword>
<evidence type="ECO:0000256" key="1">
    <source>
        <dbReference type="SAM" id="Coils"/>
    </source>
</evidence>
<evidence type="ECO:0008006" key="5">
    <source>
        <dbReference type="Google" id="ProtNLM"/>
    </source>
</evidence>
<proteinExistence type="predicted"/>
<dbReference type="RefSeq" id="WP_096038424.1">
    <property type="nucleotide sequence ID" value="NZ_BJXY01000001.1"/>
</dbReference>
<feature type="coiled-coil region" evidence="1">
    <location>
        <begin position="82"/>
        <end position="139"/>
    </location>
</feature>
<feature type="chain" id="PRO_5041234966" description="DUF1090 domain-containing protein" evidence="2">
    <location>
        <begin position="30"/>
        <end position="141"/>
    </location>
</feature>
<sequence length="141" mass="15846">MRDNKNSKMTIIKGITISFLFAGSTVVLAKDDCADLTGCAKKACEVNHQLLTAKRQGNSHQVAGLNKALNNINAYCTHDGLKAELQQKIDDTNSEIEEYKTDLKKAKRQGKHEKVKKYQQKLNDETKQLKQLIDELNSLID</sequence>
<dbReference type="EMBL" id="BSNE01000012">
    <property type="protein sequence ID" value="GLQ02957.1"/>
    <property type="molecule type" value="Genomic_DNA"/>
</dbReference>
<reference evidence="3" key="1">
    <citation type="journal article" date="2014" name="Int. J. Syst. Evol. Microbiol.">
        <title>Complete genome sequence of Corynebacterium casei LMG S-19264T (=DSM 44701T), isolated from a smear-ripened cheese.</title>
        <authorList>
            <consortium name="US DOE Joint Genome Institute (JGI-PGF)"/>
            <person name="Walter F."/>
            <person name="Albersmeier A."/>
            <person name="Kalinowski J."/>
            <person name="Ruckert C."/>
        </authorList>
    </citation>
    <scope>NUCLEOTIDE SEQUENCE</scope>
    <source>
        <strain evidence="3">NBRC 103034</strain>
    </source>
</reference>
<reference evidence="3" key="2">
    <citation type="submission" date="2023-01" db="EMBL/GenBank/DDBJ databases">
        <title>Draft genome sequence of Pseudoalteromonas tetraodonis strain NBRC 103034.</title>
        <authorList>
            <person name="Sun Q."/>
            <person name="Mori K."/>
        </authorList>
    </citation>
    <scope>NUCLEOTIDE SEQUENCE</scope>
    <source>
        <strain evidence="3">NBRC 103034</strain>
    </source>
</reference>
<dbReference type="Proteomes" id="UP001161408">
    <property type="component" value="Unassembled WGS sequence"/>
</dbReference>
<dbReference type="AlphaFoldDB" id="A0AA37W2N2"/>
<dbReference type="InterPro" id="IPR009468">
    <property type="entry name" value="DUF1090"/>
</dbReference>
<name>A0AA37W2N2_9GAMM</name>
<organism evidence="3 4">
    <name type="scientific">Pseudoalteromonas tetraodonis GFC</name>
    <dbReference type="NCBI Taxonomy" id="1315271"/>
    <lineage>
        <taxon>Bacteria</taxon>
        <taxon>Pseudomonadati</taxon>
        <taxon>Pseudomonadota</taxon>
        <taxon>Gammaproteobacteria</taxon>
        <taxon>Alteromonadales</taxon>
        <taxon>Pseudoalteromonadaceae</taxon>
        <taxon>Pseudoalteromonas</taxon>
    </lineage>
</organism>
<protein>
    <recommendedName>
        <fullName evidence="5">DUF1090 domain-containing protein</fullName>
    </recommendedName>
</protein>
<feature type="signal peptide" evidence="2">
    <location>
        <begin position="1"/>
        <end position="29"/>
    </location>
</feature>
<dbReference type="Pfam" id="PF06476">
    <property type="entry name" value="DUF1090"/>
    <property type="match status" value="1"/>
</dbReference>
<evidence type="ECO:0000256" key="2">
    <source>
        <dbReference type="SAM" id="SignalP"/>
    </source>
</evidence>
<gene>
    <name evidence="3" type="ORF">GCM10007914_18380</name>
</gene>
<evidence type="ECO:0000313" key="4">
    <source>
        <dbReference type="Proteomes" id="UP001161408"/>
    </source>
</evidence>